<dbReference type="AlphaFoldDB" id="A0A6C0J870"/>
<dbReference type="EMBL" id="MN740335">
    <property type="protein sequence ID" value="QHU01070.1"/>
    <property type="molecule type" value="Genomic_DNA"/>
</dbReference>
<keyword evidence="1" id="KW-0472">Membrane</keyword>
<evidence type="ECO:0000313" key="2">
    <source>
        <dbReference type="EMBL" id="QHU01070.1"/>
    </source>
</evidence>
<protein>
    <submittedName>
        <fullName evidence="2">Uncharacterized protein</fullName>
    </submittedName>
</protein>
<evidence type="ECO:0000256" key="1">
    <source>
        <dbReference type="SAM" id="Phobius"/>
    </source>
</evidence>
<keyword evidence="1" id="KW-1133">Transmembrane helix</keyword>
<organism evidence="2">
    <name type="scientific">viral metagenome</name>
    <dbReference type="NCBI Taxonomy" id="1070528"/>
    <lineage>
        <taxon>unclassified sequences</taxon>
        <taxon>metagenomes</taxon>
        <taxon>organismal metagenomes</taxon>
    </lineage>
</organism>
<name>A0A6C0J870_9ZZZZ</name>
<proteinExistence type="predicted"/>
<keyword evidence="1" id="KW-0812">Transmembrane</keyword>
<accession>A0A6C0J870</accession>
<sequence length="193" mass="22899">MNIIIIIFFLVIVFFILNFVNIIENYKNKYNVYLISNKPDLKFDYIQKMNSLNLNSNDKIVRFNHSGNPTIFPARTDIAVFRNNKNSYWGYKKPIWDNLKNKEIILLGTNKITKKCIKEGTLKNNNVEVIEYKFIEGKTESSGTQIIKHFIKNNSINKIYLVGFTFYDNKINWHNFKKEKEILTKYPNKVIQL</sequence>
<reference evidence="2" key="1">
    <citation type="journal article" date="2020" name="Nature">
        <title>Giant virus diversity and host interactions through global metagenomics.</title>
        <authorList>
            <person name="Schulz F."/>
            <person name="Roux S."/>
            <person name="Paez-Espino D."/>
            <person name="Jungbluth S."/>
            <person name="Walsh D.A."/>
            <person name="Denef V.J."/>
            <person name="McMahon K.D."/>
            <person name="Konstantinidis K.T."/>
            <person name="Eloe-Fadrosh E.A."/>
            <person name="Kyrpides N.C."/>
            <person name="Woyke T."/>
        </authorList>
    </citation>
    <scope>NUCLEOTIDE SEQUENCE</scope>
    <source>
        <strain evidence="2">GVMAG-M-3300025860-25</strain>
    </source>
</reference>
<feature type="transmembrane region" description="Helical" evidence="1">
    <location>
        <begin position="6"/>
        <end position="23"/>
    </location>
</feature>